<keyword evidence="2" id="KW-1185">Reference proteome</keyword>
<dbReference type="InterPro" id="IPR029044">
    <property type="entry name" value="Nucleotide-diphossugar_trans"/>
</dbReference>
<evidence type="ECO:0008006" key="3">
    <source>
        <dbReference type="Google" id="ProtNLM"/>
    </source>
</evidence>
<dbReference type="Gene3D" id="3.90.550.10">
    <property type="entry name" value="Spore Coat Polysaccharide Biosynthesis Protein SpsA, Chain A"/>
    <property type="match status" value="1"/>
</dbReference>
<accession>A0ABN0P1N0</accession>
<comment type="caution">
    <text evidence="1">The sequence shown here is derived from an EMBL/GenBank/DDBJ whole genome shotgun (WGS) entry which is preliminary data.</text>
</comment>
<protein>
    <recommendedName>
        <fullName evidence="3">Glycosyltransferase 2-like domain-containing protein</fullName>
    </recommendedName>
</protein>
<sequence length="326" mass="38009">MNTIPLIFNERQIKRTVLGQKKLSAHSSSFLESVAVMLLNRNGSHYCRRNIENLLNCGFTEIIAVENSSHSYSVEEFAQRYEQVKFVVPLENVTPGDMINIGMAETESAFVLVIWDDVRTVPPFVSKETLRSLVQSGHLCSAPVLQSAHLQYIPVRMQPKIEKNTFSVVPPDFSAMRSNAGLKTVYPFDFMGIYDRQKFMQLGGYDYTIVSPYWQNLDFSLRAWLWGERIELDQHFRLVYEEDIPSENTTADYAQLRFYLKNCAPVFYADHAYIPKIRYFDFARRYPGGMFKAYSLFADARKWVHENRFRFKTDVVQFCQNWDTQP</sequence>
<dbReference type="Proteomes" id="UP000016649">
    <property type="component" value="Unassembled WGS sequence"/>
</dbReference>
<gene>
    <name evidence="1" type="ORF">HMPREF9193_00054</name>
</gene>
<evidence type="ECO:0000313" key="2">
    <source>
        <dbReference type="Proteomes" id="UP000016649"/>
    </source>
</evidence>
<name>A0ABN0P1N0_TRELE</name>
<dbReference type="EMBL" id="AWVH01000002">
    <property type="protein sequence ID" value="ERJ94520.1"/>
    <property type="molecule type" value="Genomic_DNA"/>
</dbReference>
<dbReference type="RefSeq" id="WP_021686026.1">
    <property type="nucleotide sequence ID" value="NZ_KI260552.1"/>
</dbReference>
<proteinExistence type="predicted"/>
<organism evidence="1 2">
    <name type="scientific">Treponema lecithinolyticum ATCC 700332</name>
    <dbReference type="NCBI Taxonomy" id="1321815"/>
    <lineage>
        <taxon>Bacteria</taxon>
        <taxon>Pseudomonadati</taxon>
        <taxon>Spirochaetota</taxon>
        <taxon>Spirochaetia</taxon>
        <taxon>Spirochaetales</taxon>
        <taxon>Treponemataceae</taxon>
        <taxon>Treponema</taxon>
    </lineage>
</organism>
<reference evidence="1 2" key="1">
    <citation type="submission" date="2013-08" db="EMBL/GenBank/DDBJ databases">
        <authorList>
            <person name="Weinstock G."/>
            <person name="Sodergren E."/>
            <person name="Wylie T."/>
            <person name="Fulton L."/>
            <person name="Fulton R."/>
            <person name="Fronick C."/>
            <person name="O'Laughlin M."/>
            <person name="Godfrey J."/>
            <person name="Miner T."/>
            <person name="Herter B."/>
            <person name="Appelbaum E."/>
            <person name="Cordes M."/>
            <person name="Lek S."/>
            <person name="Wollam A."/>
            <person name="Pepin K.H."/>
            <person name="Palsikar V.B."/>
            <person name="Mitreva M."/>
            <person name="Wilson R.K."/>
        </authorList>
    </citation>
    <scope>NUCLEOTIDE SEQUENCE [LARGE SCALE GENOMIC DNA]</scope>
    <source>
        <strain evidence="1 2">ATCC 700332</strain>
    </source>
</reference>
<evidence type="ECO:0000313" key="1">
    <source>
        <dbReference type="EMBL" id="ERJ94520.1"/>
    </source>
</evidence>
<dbReference type="SUPFAM" id="SSF53448">
    <property type="entry name" value="Nucleotide-diphospho-sugar transferases"/>
    <property type="match status" value="1"/>
</dbReference>